<keyword evidence="2" id="KW-0479">Metal-binding</keyword>
<dbReference type="GO" id="GO:0004065">
    <property type="term" value="F:arylsulfatase activity"/>
    <property type="evidence" value="ECO:0007669"/>
    <property type="project" value="TreeGrafter"/>
</dbReference>
<dbReference type="InterPro" id="IPR017850">
    <property type="entry name" value="Alkaline_phosphatase_core_sf"/>
</dbReference>
<protein>
    <recommendedName>
        <fullName evidence="5">Sulfatase N-terminal domain-containing protein</fullName>
    </recommendedName>
</protein>
<evidence type="ECO:0000256" key="2">
    <source>
        <dbReference type="ARBA" id="ARBA00022723"/>
    </source>
</evidence>
<dbReference type="Gene3D" id="3.30.1120.10">
    <property type="match status" value="1"/>
</dbReference>
<evidence type="ECO:0000259" key="5">
    <source>
        <dbReference type="Pfam" id="PF00884"/>
    </source>
</evidence>
<dbReference type="GO" id="GO:0046872">
    <property type="term" value="F:metal ion binding"/>
    <property type="evidence" value="ECO:0007669"/>
    <property type="project" value="UniProtKB-KW"/>
</dbReference>
<feature type="non-terminal residue" evidence="6">
    <location>
        <position position="1"/>
    </location>
</feature>
<dbReference type="InterPro" id="IPR008979">
    <property type="entry name" value="Galactose-bd-like_sf"/>
</dbReference>
<evidence type="ECO:0000313" key="6">
    <source>
        <dbReference type="EMBL" id="SUZ70283.1"/>
    </source>
</evidence>
<comment type="similarity">
    <text evidence="1">Belongs to the sulfatase family.</text>
</comment>
<dbReference type="InterPro" id="IPR000917">
    <property type="entry name" value="Sulfatase_N"/>
</dbReference>
<sequence>VTPSRREFLHRSGKATLALAASRWAGACTPASRPTNVVLIFTDDQGYEDVGIYGAKGFTTPHLDRLASEGMHFTDFYASEGVCSASRASLLTGCYASRVSILGALNPDAQVGLHPGEVTIAEILKPLGYATAAVGKWHLGHGSEFLPLRHGFDEYFGLPYSNDMWPVDYDGIPISGTSQYPPLPLIEGDEVVETVDELTDQDRLTTRYTERAVQFIDRSANDPFFLYLAHSMPHVPLGVSPRFKGSSEQGLYGDVIQEIDWSVGQVLEALDRNGVAENTLVIFTSDNGPWLNYGNHAGSTGPLREGKGTALEGGPRVPAIMRWPGRIEPGSICDRLASTIDILPTVAAITGATLPENPIDGVNILSLLELQLDAEPRTQFWFYYTGELRAVREGRWKRIFEHRTRSYVGVEPGADGHPGPYAFITVPTALYNLDLDIGETVDVAEQHPDVVNRLDEIGEVARSTLGDRLTGRIGSEVRPPGRRSLGRPDSVDHLAARAIVVTSTPSHPSYPVDTGVLVDGLLGSADFRDGRWVAVQGADFQATLDLEASVEVTRISLDCLQVQSAWIMLPRSVEFSVSDNGSSWINLESVPTSVEPDPSVIAHRLSSSIEGVAARYVRVTARNHSQLPDWHVGAGGEAWIFIDEIIVEGMPLTA</sequence>
<dbReference type="Pfam" id="PF00884">
    <property type="entry name" value="Sulfatase"/>
    <property type="match status" value="1"/>
</dbReference>
<dbReference type="InterPro" id="IPR050738">
    <property type="entry name" value="Sulfatase"/>
</dbReference>
<dbReference type="Gene3D" id="2.60.120.260">
    <property type="entry name" value="Galactose-binding domain-like"/>
    <property type="match status" value="1"/>
</dbReference>
<proteinExistence type="inferred from homology"/>
<dbReference type="SUPFAM" id="SSF53649">
    <property type="entry name" value="Alkaline phosphatase-like"/>
    <property type="match status" value="1"/>
</dbReference>
<dbReference type="PANTHER" id="PTHR42693">
    <property type="entry name" value="ARYLSULFATASE FAMILY MEMBER"/>
    <property type="match status" value="1"/>
</dbReference>
<name>A0A381PXY3_9ZZZZ</name>
<keyword evidence="4" id="KW-0106">Calcium</keyword>
<accession>A0A381PXY3</accession>
<feature type="domain" description="Sulfatase N-terminal" evidence="5">
    <location>
        <begin position="36"/>
        <end position="351"/>
    </location>
</feature>
<reference evidence="6" key="1">
    <citation type="submission" date="2018-05" db="EMBL/GenBank/DDBJ databases">
        <authorList>
            <person name="Lanie J.A."/>
            <person name="Ng W.-L."/>
            <person name="Kazmierczak K.M."/>
            <person name="Andrzejewski T.M."/>
            <person name="Davidsen T.M."/>
            <person name="Wayne K.J."/>
            <person name="Tettelin H."/>
            <person name="Glass J.I."/>
            <person name="Rusch D."/>
            <person name="Podicherti R."/>
            <person name="Tsui H.-C.T."/>
            <person name="Winkler M.E."/>
        </authorList>
    </citation>
    <scope>NUCLEOTIDE SEQUENCE</scope>
</reference>
<dbReference type="Gene3D" id="3.40.720.10">
    <property type="entry name" value="Alkaline Phosphatase, subunit A"/>
    <property type="match status" value="1"/>
</dbReference>
<dbReference type="AlphaFoldDB" id="A0A381PXY3"/>
<dbReference type="SUPFAM" id="SSF49785">
    <property type="entry name" value="Galactose-binding domain-like"/>
    <property type="match status" value="1"/>
</dbReference>
<keyword evidence="3" id="KW-0378">Hydrolase</keyword>
<dbReference type="EMBL" id="UINC01001086">
    <property type="protein sequence ID" value="SUZ70283.1"/>
    <property type="molecule type" value="Genomic_DNA"/>
</dbReference>
<dbReference type="PROSITE" id="PS00149">
    <property type="entry name" value="SULFATASE_2"/>
    <property type="match status" value="1"/>
</dbReference>
<dbReference type="InterPro" id="IPR024607">
    <property type="entry name" value="Sulfatase_CS"/>
</dbReference>
<evidence type="ECO:0000256" key="1">
    <source>
        <dbReference type="ARBA" id="ARBA00008779"/>
    </source>
</evidence>
<organism evidence="6">
    <name type="scientific">marine metagenome</name>
    <dbReference type="NCBI Taxonomy" id="408172"/>
    <lineage>
        <taxon>unclassified sequences</taxon>
        <taxon>metagenomes</taxon>
        <taxon>ecological metagenomes</taxon>
    </lineage>
</organism>
<dbReference type="PANTHER" id="PTHR42693:SF53">
    <property type="entry name" value="ENDO-4-O-SULFATASE"/>
    <property type="match status" value="1"/>
</dbReference>
<evidence type="ECO:0000256" key="3">
    <source>
        <dbReference type="ARBA" id="ARBA00022801"/>
    </source>
</evidence>
<dbReference type="CDD" id="cd16026">
    <property type="entry name" value="GALNS_like"/>
    <property type="match status" value="1"/>
</dbReference>
<evidence type="ECO:0000256" key="4">
    <source>
        <dbReference type="ARBA" id="ARBA00022837"/>
    </source>
</evidence>
<gene>
    <name evidence="6" type="ORF">METZ01_LOCUS23137</name>
</gene>